<feature type="coiled-coil region" evidence="1">
    <location>
        <begin position="377"/>
        <end position="457"/>
    </location>
</feature>
<dbReference type="PANTHER" id="PTHR45615">
    <property type="entry name" value="MYOSIN HEAVY CHAIN, NON-MUSCLE"/>
    <property type="match status" value="1"/>
</dbReference>
<feature type="coiled-coil region" evidence="1">
    <location>
        <begin position="325"/>
        <end position="352"/>
    </location>
</feature>
<name>A0A9P7KD39_9AGAR</name>
<feature type="compositionally biased region" description="Low complexity" evidence="2">
    <location>
        <begin position="291"/>
        <end position="318"/>
    </location>
</feature>
<feature type="region of interest" description="Disordered" evidence="2">
    <location>
        <begin position="143"/>
        <end position="321"/>
    </location>
</feature>
<feature type="coiled-coil region" evidence="1">
    <location>
        <begin position="937"/>
        <end position="982"/>
    </location>
</feature>
<feature type="compositionally biased region" description="Low complexity" evidence="2">
    <location>
        <begin position="255"/>
        <end position="268"/>
    </location>
</feature>
<accession>A0A9P7KD39</accession>
<sequence length="1029" mass="108616">MSEVEPQIAAPTLDEAAVPDVALESAEESDDTSRGVAAPQGDHEAGDIDEAEQVDIISNVDNTPGDIARPESAHSTLSSVVEQADGTHGTTDAPVESEDSVKPAATRTKPSMIVKPPGKANGGPPTPLVKKIINSGTFGAGAVGRPPAATKPAVTVKPSAAPALKKSTSSSAAVPSKAPMASSRVPAASAAAPARRQSIVPAKPTAPAISKPSLSASASAKPTTSASARPTPTASTRPAASAGVARQSVVSPVGSATSASSRPRASVSEGVKRAPLAARQSISAGTKPPLTASAKPPASRPSTTAAPAATRSTRTTPSITSIREVKEDGKALEELQSQLKAATDSLTVKTETVAQLEVRLGELASSLETTSADLTSKAALNEQLEQIKSSLVDQLSEAKDALAILESRREDGESTLVAAQNDLEATRAASAAQEELVASLRAQINTLEAQVLSSKETVKLLQDTSSSEAEQLATERKSLVKAQDGLSVLAAETEALKAAHAAALQELGVKLQVFEAKAATIGDLTAKIDELKEEKEENAGKLSELEIEILELKESQEAAEDERERSLARVNALESEVLKATTATQEAHVAAQAKEAEIAAQVEELKATHAAALHAASVKHSNLSASLQALEAKLAAALGVNEQATIDAIAAAEEHARRLEETDRIHAEKQEELSEQIKKITVELESQESYYNSKVDAVKEEHTRLLQEAFERAKNEAGEEHAQELQGLRAGSSSSIEQIQAANQRTLEELKSEHASLLDSEVNRLEKVISNLKLDLKATQDDLAKAKSALEAGRAEVVILTDQRDEARAVAATAPDSSAQAEEILRLSKELSNTKDDLTAVTEMLNLTKVSLSEMSYNQTKDLEDAAVARAEEVTTLRAAHTEEVAILTDQKSELSVKVSDLEGELVTLKSTIASEDASPKSNGNGAPPTVSPGVTKEELQRMHEAHNLKIHDLEAAHEKALKILQEELDASYKKASDLNAEVARKAMEIQYLEQDQEESQEQITRYVGFFRFKSFVVAGLSLAILYLL</sequence>
<feature type="compositionally biased region" description="Polar residues" evidence="2">
    <location>
        <begin position="913"/>
        <end position="925"/>
    </location>
</feature>
<feature type="region of interest" description="Disordered" evidence="2">
    <location>
        <begin position="913"/>
        <end position="934"/>
    </location>
</feature>
<reference evidence="3" key="2">
    <citation type="submission" date="2021-10" db="EMBL/GenBank/DDBJ databases">
        <title>Phylogenomics reveals ancestral predisposition of the termite-cultivated fungus Termitomyces towards a domesticated lifestyle.</title>
        <authorList>
            <person name="Auxier B."/>
            <person name="Grum-Grzhimaylo A."/>
            <person name="Cardenas M.E."/>
            <person name="Lodge J.D."/>
            <person name="Laessoe T."/>
            <person name="Pedersen O."/>
            <person name="Smith M.E."/>
            <person name="Kuyper T.W."/>
            <person name="Franco-Molano E.A."/>
            <person name="Baroni T.J."/>
            <person name="Aanen D.K."/>
        </authorList>
    </citation>
    <scope>NUCLEOTIDE SEQUENCE</scope>
    <source>
        <strain evidence="3">AP01</strain>
        <tissue evidence="3">Mycelium</tissue>
    </source>
</reference>
<organism evidence="3 4">
    <name type="scientific">Asterophora parasitica</name>
    <dbReference type="NCBI Taxonomy" id="117018"/>
    <lineage>
        <taxon>Eukaryota</taxon>
        <taxon>Fungi</taxon>
        <taxon>Dikarya</taxon>
        <taxon>Basidiomycota</taxon>
        <taxon>Agaricomycotina</taxon>
        <taxon>Agaricomycetes</taxon>
        <taxon>Agaricomycetidae</taxon>
        <taxon>Agaricales</taxon>
        <taxon>Tricholomatineae</taxon>
        <taxon>Lyophyllaceae</taxon>
        <taxon>Asterophora</taxon>
    </lineage>
</organism>
<dbReference type="Proteomes" id="UP000775547">
    <property type="component" value="Unassembled WGS sequence"/>
</dbReference>
<proteinExistence type="predicted"/>
<feature type="region of interest" description="Disordered" evidence="2">
    <location>
        <begin position="1"/>
        <end position="128"/>
    </location>
</feature>
<feature type="coiled-coil region" evidence="1">
    <location>
        <begin position="627"/>
        <end position="672"/>
    </location>
</feature>
<gene>
    <name evidence="3" type="ORF">DXG03_008959</name>
</gene>
<evidence type="ECO:0000256" key="1">
    <source>
        <dbReference type="SAM" id="Coils"/>
    </source>
</evidence>
<keyword evidence="4" id="KW-1185">Reference proteome</keyword>
<reference evidence="3" key="1">
    <citation type="submission" date="2020-07" db="EMBL/GenBank/DDBJ databases">
        <authorList>
            <person name="Nieuwenhuis M."/>
            <person name="Van De Peppel L.J.J."/>
        </authorList>
    </citation>
    <scope>NUCLEOTIDE SEQUENCE</scope>
    <source>
        <strain evidence="3">AP01</strain>
        <tissue evidence="3">Mycelium</tissue>
    </source>
</reference>
<protein>
    <submittedName>
        <fullName evidence="3">Uncharacterized protein</fullName>
    </submittedName>
</protein>
<dbReference type="EMBL" id="JABCKV010000008">
    <property type="protein sequence ID" value="KAG5647606.1"/>
    <property type="molecule type" value="Genomic_DNA"/>
</dbReference>
<comment type="caution">
    <text evidence="3">The sequence shown here is derived from an EMBL/GenBank/DDBJ whole genome shotgun (WGS) entry which is preliminary data.</text>
</comment>
<feature type="coiled-coil region" evidence="1">
    <location>
        <begin position="514"/>
        <end position="576"/>
    </location>
</feature>
<feature type="compositionally biased region" description="Low complexity" evidence="2">
    <location>
        <begin position="178"/>
        <end position="196"/>
    </location>
</feature>
<evidence type="ECO:0000256" key="2">
    <source>
        <dbReference type="SAM" id="MobiDB-lite"/>
    </source>
</evidence>
<dbReference type="AlphaFoldDB" id="A0A9P7KD39"/>
<evidence type="ECO:0000313" key="4">
    <source>
        <dbReference type="Proteomes" id="UP000775547"/>
    </source>
</evidence>
<feature type="compositionally biased region" description="Low complexity" evidence="2">
    <location>
        <begin position="206"/>
        <end position="242"/>
    </location>
</feature>
<dbReference type="PANTHER" id="PTHR45615:SF66">
    <property type="entry name" value="CARD DOMAIN-CONTAINING PROTEIN"/>
    <property type="match status" value="1"/>
</dbReference>
<evidence type="ECO:0000313" key="3">
    <source>
        <dbReference type="EMBL" id="KAG5647606.1"/>
    </source>
</evidence>
<feature type="coiled-coil region" evidence="1">
    <location>
        <begin position="755"/>
        <end position="796"/>
    </location>
</feature>
<dbReference type="OrthoDB" id="10253709at2759"/>
<keyword evidence="1" id="KW-0175">Coiled coil</keyword>